<organism evidence="1 2">
    <name type="scientific">Petrolisthes manimaculis</name>
    <dbReference type="NCBI Taxonomy" id="1843537"/>
    <lineage>
        <taxon>Eukaryota</taxon>
        <taxon>Metazoa</taxon>
        <taxon>Ecdysozoa</taxon>
        <taxon>Arthropoda</taxon>
        <taxon>Crustacea</taxon>
        <taxon>Multicrustacea</taxon>
        <taxon>Malacostraca</taxon>
        <taxon>Eumalacostraca</taxon>
        <taxon>Eucarida</taxon>
        <taxon>Decapoda</taxon>
        <taxon>Pleocyemata</taxon>
        <taxon>Anomura</taxon>
        <taxon>Galatheoidea</taxon>
        <taxon>Porcellanidae</taxon>
        <taxon>Petrolisthes</taxon>
    </lineage>
</organism>
<keyword evidence="2" id="KW-1185">Reference proteome</keyword>
<dbReference type="Proteomes" id="UP001292094">
    <property type="component" value="Unassembled WGS sequence"/>
</dbReference>
<comment type="caution">
    <text evidence="1">The sequence shown here is derived from an EMBL/GenBank/DDBJ whole genome shotgun (WGS) entry which is preliminary data.</text>
</comment>
<accession>A0AAE1NE04</accession>
<proteinExistence type="predicted"/>
<evidence type="ECO:0000313" key="2">
    <source>
        <dbReference type="Proteomes" id="UP001292094"/>
    </source>
</evidence>
<dbReference type="EMBL" id="JAWZYT010006747">
    <property type="protein sequence ID" value="KAK4287606.1"/>
    <property type="molecule type" value="Genomic_DNA"/>
</dbReference>
<dbReference type="AlphaFoldDB" id="A0AAE1NE04"/>
<evidence type="ECO:0000313" key="1">
    <source>
        <dbReference type="EMBL" id="KAK4287606.1"/>
    </source>
</evidence>
<protein>
    <submittedName>
        <fullName evidence="1">Uncharacterized protein</fullName>
    </submittedName>
</protein>
<sequence length="133" mass="14515">MSITKGGQLVHPNQRSSQSKVIPIKASGLLCYGFKKGQSEALGWVFCPSTSCYTVHDENINGLWDSRRGCADKAYKDTCQIAPTITPTDTVCFCNTFLCNTYSSATTITTHSCTSTLAALPLLLLPYLLHNFL</sequence>
<reference evidence="1" key="1">
    <citation type="submission" date="2023-11" db="EMBL/GenBank/DDBJ databases">
        <title>Genome assemblies of two species of porcelain crab, Petrolisthes cinctipes and Petrolisthes manimaculis (Anomura: Porcellanidae).</title>
        <authorList>
            <person name="Angst P."/>
        </authorList>
    </citation>
    <scope>NUCLEOTIDE SEQUENCE</scope>
    <source>
        <strain evidence="1">PB745_02</strain>
        <tissue evidence="1">Gill</tissue>
    </source>
</reference>
<gene>
    <name evidence="1" type="ORF">Pmani_039325</name>
</gene>
<name>A0AAE1NE04_9EUCA</name>